<feature type="transmembrane region" description="Helical" evidence="1">
    <location>
        <begin position="144"/>
        <end position="162"/>
    </location>
</feature>
<name>A0A7X5HU76_9FIRM</name>
<feature type="transmembrane region" description="Helical" evidence="1">
    <location>
        <begin position="333"/>
        <end position="356"/>
    </location>
</feature>
<feature type="transmembrane region" description="Helical" evidence="1">
    <location>
        <begin position="461"/>
        <end position="483"/>
    </location>
</feature>
<feature type="transmembrane region" description="Helical" evidence="1">
    <location>
        <begin position="12"/>
        <end position="30"/>
    </location>
</feature>
<gene>
    <name evidence="2" type="ORF">GXN74_02610</name>
</gene>
<feature type="transmembrane region" description="Helical" evidence="1">
    <location>
        <begin position="399"/>
        <end position="417"/>
    </location>
</feature>
<dbReference type="RefSeq" id="WP_162369365.1">
    <property type="nucleotide sequence ID" value="NZ_JAAEEH010000004.1"/>
</dbReference>
<feature type="transmembrane region" description="Helical" evidence="1">
    <location>
        <begin position="209"/>
        <end position="229"/>
    </location>
</feature>
<feature type="transmembrane region" description="Helical" evidence="1">
    <location>
        <begin position="36"/>
        <end position="58"/>
    </location>
</feature>
<feature type="transmembrane region" description="Helical" evidence="1">
    <location>
        <begin position="429"/>
        <end position="449"/>
    </location>
</feature>
<organism evidence="2 3">
    <name type="scientific">Anaerotalea alkaliphila</name>
    <dbReference type="NCBI Taxonomy" id="2662126"/>
    <lineage>
        <taxon>Bacteria</taxon>
        <taxon>Bacillati</taxon>
        <taxon>Bacillota</taxon>
        <taxon>Clostridia</taxon>
        <taxon>Eubacteriales</taxon>
        <taxon>Anaerotalea</taxon>
    </lineage>
</organism>
<protein>
    <submittedName>
        <fullName evidence="2">DUF1538 domain-containing protein</fullName>
    </submittedName>
</protein>
<feature type="transmembrane region" description="Helical" evidence="1">
    <location>
        <begin position="293"/>
        <end position="313"/>
    </location>
</feature>
<dbReference type="AlphaFoldDB" id="A0A7X5HU76"/>
<keyword evidence="1" id="KW-0812">Transmembrane</keyword>
<reference evidence="2 3" key="1">
    <citation type="submission" date="2020-01" db="EMBL/GenBank/DDBJ databases">
        <title>Anaeroalcalibacter tamaniensis gen. nov., sp. nov., moderately halophilic strictly anaerobic fermenter bacterium from mud volcano of Taman peninsula.</title>
        <authorList>
            <person name="Frolova A."/>
            <person name="Merkel A.Y."/>
            <person name="Slobodkin A.I."/>
        </authorList>
    </citation>
    <scope>NUCLEOTIDE SEQUENCE [LARGE SCALE GENOMIC DNA]</scope>
    <source>
        <strain evidence="2 3">F-3ap</strain>
    </source>
</reference>
<feature type="transmembrane region" description="Helical" evidence="1">
    <location>
        <begin position="257"/>
        <end position="281"/>
    </location>
</feature>
<evidence type="ECO:0000313" key="3">
    <source>
        <dbReference type="Proteomes" id="UP000461585"/>
    </source>
</evidence>
<dbReference type="Proteomes" id="UP000461585">
    <property type="component" value="Unassembled WGS sequence"/>
</dbReference>
<feature type="transmembrane region" description="Helical" evidence="1">
    <location>
        <begin position="79"/>
        <end position="98"/>
    </location>
</feature>
<evidence type="ECO:0000313" key="2">
    <source>
        <dbReference type="EMBL" id="NDL66640.1"/>
    </source>
</evidence>
<feature type="transmembrane region" description="Helical" evidence="1">
    <location>
        <begin position="174"/>
        <end position="197"/>
    </location>
</feature>
<dbReference type="EMBL" id="JAAEEH010000004">
    <property type="protein sequence ID" value="NDL66640.1"/>
    <property type="molecule type" value="Genomic_DNA"/>
</dbReference>
<evidence type="ECO:0000256" key="1">
    <source>
        <dbReference type="SAM" id="Phobius"/>
    </source>
</evidence>
<accession>A0A7X5HU76</accession>
<keyword evidence="3" id="KW-1185">Reference proteome</keyword>
<dbReference type="InterPro" id="IPR011435">
    <property type="entry name" value="UmpAB"/>
</dbReference>
<feature type="transmembrane region" description="Helical" evidence="1">
    <location>
        <begin position="118"/>
        <end position="137"/>
    </location>
</feature>
<feature type="transmembrane region" description="Helical" evidence="1">
    <location>
        <begin position="372"/>
        <end position="393"/>
    </location>
</feature>
<dbReference type="Pfam" id="PF07556">
    <property type="entry name" value="DUF1538"/>
    <property type="match status" value="2"/>
</dbReference>
<comment type="caution">
    <text evidence="2">The sequence shown here is derived from an EMBL/GenBank/DDBJ whole genome shotgun (WGS) entry which is preliminary data.</text>
</comment>
<keyword evidence="1" id="KW-1133">Transmembrane helix</keyword>
<proteinExistence type="predicted"/>
<sequence length="499" mass="52954">MTIFKEKIGEVVLAVLPVLCIVLLLHFTLTPLETPVLLRFLVGGLLLVLGLAIFLFGVHLSIEPLGDFMGSAMVRPGKLWVILAGGLLMGFFISLAEPDLHILGGEVAAVTNGGIPKFTLVAVVSVGVAFLLAIGLVRIVYNIPLYLVMTFFYGVVLLLGLATPREFLGIAFDASGATTGALTVPFILALAVNVSLLKKDSKASEKDSFGLVGVVSIGPILAVMLMRLLTGAPATGGFPHFEAALGSSVLGPFLEKFPVIALESLIALAPFLALFLAFQYWSLHLPRKRFLRILKGLAYAYLGLALFLTGVNAGFMDVGTRLGHAMAALENDVLIVLVGFFLGSVTVLAEPAVYVLTRQVEQVTSGYVQRRFVMSALSIGVGMAIGLSMVRILVPPIQLWHFLLPGYVLIIALCYVVPKLFVAIAFDSGGVASGPMTATFILAFANGVAEASEGADVLLDGFGMISMVAMTPILTLQILGFLFKLNTRKVGIETDGTKD</sequence>
<keyword evidence="1" id="KW-0472">Membrane</keyword>